<feature type="chain" id="PRO_5046356591" evidence="2">
    <location>
        <begin position="39"/>
        <end position="717"/>
    </location>
</feature>
<dbReference type="SMART" id="SM00458">
    <property type="entry name" value="RICIN"/>
    <property type="match status" value="1"/>
</dbReference>
<dbReference type="InterPro" id="IPR010496">
    <property type="entry name" value="AL/BT2_dom"/>
</dbReference>
<name>A0ABU7SM28_9ACTN</name>
<keyword evidence="1 2" id="KW-0732">Signal</keyword>
<dbReference type="CDD" id="cd04084">
    <property type="entry name" value="CBM6_xylanase-like"/>
    <property type="match status" value="1"/>
</dbReference>
<dbReference type="PROSITE" id="PS51257">
    <property type="entry name" value="PROKAR_LIPOPROTEIN"/>
    <property type="match status" value="1"/>
</dbReference>
<evidence type="ECO:0000259" key="3">
    <source>
        <dbReference type="PROSITE" id="PS51175"/>
    </source>
</evidence>
<evidence type="ECO:0000256" key="1">
    <source>
        <dbReference type="ARBA" id="ARBA00022729"/>
    </source>
</evidence>
<dbReference type="PANTHER" id="PTHR40469:SF2">
    <property type="entry name" value="GALACTOSE-BINDING DOMAIN-LIKE SUPERFAMILY PROTEIN"/>
    <property type="match status" value="1"/>
</dbReference>
<dbReference type="PROSITE" id="PS51175">
    <property type="entry name" value="CBM6"/>
    <property type="match status" value="1"/>
</dbReference>
<feature type="signal peptide" evidence="2">
    <location>
        <begin position="1"/>
        <end position="38"/>
    </location>
</feature>
<comment type="caution">
    <text evidence="4">The sequence shown here is derived from an EMBL/GenBank/DDBJ whole genome shotgun (WGS) entry which is preliminary data.</text>
</comment>
<dbReference type="PANTHER" id="PTHR40469">
    <property type="entry name" value="SECRETED GLYCOSYL HYDROLASE"/>
    <property type="match status" value="1"/>
</dbReference>
<dbReference type="Gene3D" id="2.80.10.50">
    <property type="match status" value="1"/>
</dbReference>
<dbReference type="SUPFAM" id="SSF52317">
    <property type="entry name" value="Class I glutamine amidotransferase-like"/>
    <property type="match status" value="1"/>
</dbReference>
<dbReference type="InterPro" id="IPR029010">
    <property type="entry name" value="ThuA-like"/>
</dbReference>
<evidence type="ECO:0000313" key="5">
    <source>
        <dbReference type="Proteomes" id="UP001339911"/>
    </source>
</evidence>
<dbReference type="InterPro" id="IPR035992">
    <property type="entry name" value="Ricin_B-like_lectins"/>
</dbReference>
<evidence type="ECO:0000313" key="4">
    <source>
        <dbReference type="EMBL" id="MEE6311017.1"/>
    </source>
</evidence>
<proteinExistence type="predicted"/>
<dbReference type="PROSITE" id="PS50231">
    <property type="entry name" value="RICIN_B_LECTIN"/>
    <property type="match status" value="1"/>
</dbReference>
<dbReference type="Pfam" id="PF03422">
    <property type="entry name" value="CBM_6"/>
    <property type="match status" value="1"/>
</dbReference>
<dbReference type="InterPro" id="IPR029062">
    <property type="entry name" value="Class_I_gatase-like"/>
</dbReference>
<accession>A0ABU7SM28</accession>
<dbReference type="Pfam" id="PF06439">
    <property type="entry name" value="3keto-disac_hyd"/>
    <property type="match status" value="1"/>
</dbReference>
<dbReference type="Proteomes" id="UP001339911">
    <property type="component" value="Unassembled WGS sequence"/>
</dbReference>
<dbReference type="InterPro" id="IPR000772">
    <property type="entry name" value="Ricin_B_lectin"/>
</dbReference>
<dbReference type="SMART" id="SM00606">
    <property type="entry name" value="CBD_IV"/>
    <property type="match status" value="1"/>
</dbReference>
<dbReference type="Pfam" id="PF06283">
    <property type="entry name" value="ThuA"/>
    <property type="match status" value="1"/>
</dbReference>
<organism evidence="4 5">
    <name type="scientific">Plantactinospora veratri</name>
    <dbReference type="NCBI Taxonomy" id="1436122"/>
    <lineage>
        <taxon>Bacteria</taxon>
        <taxon>Bacillati</taxon>
        <taxon>Actinomycetota</taxon>
        <taxon>Actinomycetes</taxon>
        <taxon>Micromonosporales</taxon>
        <taxon>Micromonosporaceae</taxon>
        <taxon>Plantactinospora</taxon>
    </lineage>
</organism>
<dbReference type="InterPro" id="IPR005084">
    <property type="entry name" value="CBM6"/>
</dbReference>
<evidence type="ECO:0000256" key="2">
    <source>
        <dbReference type="SAM" id="SignalP"/>
    </source>
</evidence>
<feature type="domain" description="CBM6" evidence="3">
    <location>
        <begin position="456"/>
        <end position="581"/>
    </location>
</feature>
<dbReference type="RefSeq" id="WP_331211036.1">
    <property type="nucleotide sequence ID" value="NZ_JAZGQL010000030.1"/>
</dbReference>
<dbReference type="EMBL" id="JAZGQL010000030">
    <property type="protein sequence ID" value="MEE6311017.1"/>
    <property type="molecule type" value="Genomic_DNA"/>
</dbReference>
<dbReference type="CDD" id="cd23451">
    <property type="entry name" value="beta-trefoil_Ricin_laminarinase"/>
    <property type="match status" value="1"/>
</dbReference>
<keyword evidence="5" id="KW-1185">Reference proteome</keyword>
<protein>
    <submittedName>
        <fullName evidence="4">ThuA domain-containing protein</fullName>
    </submittedName>
</protein>
<dbReference type="Gene3D" id="3.40.50.880">
    <property type="match status" value="1"/>
</dbReference>
<dbReference type="SUPFAM" id="SSF49785">
    <property type="entry name" value="Galactose-binding domain-like"/>
    <property type="match status" value="1"/>
</dbReference>
<dbReference type="InterPro" id="IPR006584">
    <property type="entry name" value="Cellulose-bd_IV"/>
</dbReference>
<dbReference type="Gene3D" id="2.60.120.560">
    <property type="entry name" value="Exo-inulinase, domain 1"/>
    <property type="match status" value="1"/>
</dbReference>
<reference evidence="4 5" key="1">
    <citation type="submission" date="2024-01" db="EMBL/GenBank/DDBJ databases">
        <title>Genome insights into Plantactinospora veratri sp. nov.</title>
        <authorList>
            <person name="Wang L."/>
        </authorList>
    </citation>
    <scope>NUCLEOTIDE SEQUENCE [LARGE SCALE GENOMIC DNA]</scope>
    <source>
        <strain evidence="4 5">NEAU-FHS4</strain>
    </source>
</reference>
<gene>
    <name evidence="4" type="ORF">V1634_29675</name>
</gene>
<dbReference type="Gene3D" id="2.60.120.260">
    <property type="entry name" value="Galactose-binding domain-like"/>
    <property type="match status" value="1"/>
</dbReference>
<dbReference type="SUPFAM" id="SSF50370">
    <property type="entry name" value="Ricin B-like lectins"/>
    <property type="match status" value="1"/>
</dbReference>
<dbReference type="InterPro" id="IPR008979">
    <property type="entry name" value="Galactose-bd-like_sf"/>
</dbReference>
<dbReference type="Pfam" id="PF00652">
    <property type="entry name" value="Ricin_B_lectin"/>
    <property type="match status" value="1"/>
</dbReference>
<sequence length="717" mass="74640">MRLFRSRTRTTVRPLLAIATTAAAVLACTTVPAGPASAADAPYDVLVFSKTAGFRHDSIAAGTQAIRELGAANNFTVTATEDAAAFSTANLGQYEVVVFLNTTGDTLNAAQQSAFESYIRSGKGYVGVHAAADTEYDWPFYGNLVGAYFASHPAIQQANVKAVDRGHAATAHLPQTWTRTDEWYNYRTNARSTARVLATLDESSYSGGGMGADHPHAWCKSYEGGRSFYTGGGHTQASYAEPAFRAHLLGGIRYAAGRSKADCRPESGYTTLYNGSTTGWSQAGPGSFTNADATLTSVGGMGLYWYSAKQFSSYSLKLDWRMAGDDNSGIFIGFPPSSDPWSAVDNGYEIQIDATDAADRTTGAVYTFKSADIAARDAALNPPGEWNSYELLVEGERLRIYLNGVLVNDFTNTNPVRSLAGHIGIQNHGTGDDVSFRNIRIKELGGGPGPDPGQNTTVQAEAFSAQSGVQVVGKAGANGGSTIGYLDPGDWAAYNGQNLTGVTSLRARVVSGGAGGTLQVRTGSQTGPVHGTATISNTGGWESYAEVSTALTGLPSGTGNLYLTVAGSGTGLYDVDEFTLVRATSGGGGSGTGPVVGLAGKCLEIDGGGSADGTQAQLNTCVANSARQTWTRTGQTLRALGKCLDISGSGTANGTRVQLWTCNSTGAQNWAAQADGTLRNPGSGKCLDVSNNSSADGQDVHLWDCVAGAANQKWTLP</sequence>